<dbReference type="STRING" id="1522312.GCA_900177895_01340"/>
<evidence type="ECO:0000313" key="13">
    <source>
        <dbReference type="EMBL" id="SNB82422.1"/>
    </source>
</evidence>
<sequence length="236" mass="25412">MPQITLDHVQAAAFDLDGTLVDSIPDLAASANAMRVALGMSELPRETVQSYVGDGIGVLVHRALMDDYQGKADEVLWQQGFSAFVKHYSANIANATRPYPQTEAGLGLLKSLGIPLAVVTNKSEVLAVKLLKDLGLDGYFSMVVGGDTLPERKPSPEPLRYVAEVLGVDCKNMLMVGDSHNDILAAKAAGCVAVGVTYGYGDMVELSQEEATKPDWLIGSLPEIYEHLRVQRPKND</sequence>
<dbReference type="InterPro" id="IPR037512">
    <property type="entry name" value="PGPase_prok"/>
</dbReference>
<dbReference type="GO" id="GO:0006281">
    <property type="term" value="P:DNA repair"/>
    <property type="evidence" value="ECO:0007669"/>
    <property type="project" value="TreeGrafter"/>
</dbReference>
<name>A0A238HFH9_9NEIS</name>
<dbReference type="EC" id="3.1.3.18" evidence="5 11"/>
<dbReference type="InterPro" id="IPR036412">
    <property type="entry name" value="HAD-like_sf"/>
</dbReference>
<dbReference type="SFLD" id="SFLDG01135">
    <property type="entry name" value="C1.5.6:_HAD__Beta-PGM__Phospha"/>
    <property type="match status" value="1"/>
</dbReference>
<dbReference type="NCBIfam" id="TIGR01549">
    <property type="entry name" value="HAD-SF-IA-v1"/>
    <property type="match status" value="1"/>
</dbReference>
<dbReference type="EMBL" id="FXUV01000011">
    <property type="protein sequence ID" value="SMQ11936.1"/>
    <property type="molecule type" value="Genomic_DNA"/>
</dbReference>
<evidence type="ECO:0000256" key="1">
    <source>
        <dbReference type="ARBA" id="ARBA00000830"/>
    </source>
</evidence>
<evidence type="ECO:0000256" key="9">
    <source>
        <dbReference type="ARBA" id="ARBA00023277"/>
    </source>
</evidence>
<dbReference type="CDD" id="cd16417">
    <property type="entry name" value="HAD_PGPase"/>
    <property type="match status" value="1"/>
</dbReference>
<dbReference type="RefSeq" id="WP_032136738.1">
    <property type="nucleotide sequence ID" value="NZ_CCNJ01000031.1"/>
</dbReference>
<dbReference type="InterPro" id="IPR023198">
    <property type="entry name" value="PGP-like_dom2"/>
</dbReference>
<evidence type="ECO:0000256" key="10">
    <source>
        <dbReference type="ARBA" id="ARBA00059247"/>
    </source>
</evidence>
<dbReference type="PANTHER" id="PTHR43434">
    <property type="entry name" value="PHOSPHOGLYCOLATE PHOSPHATASE"/>
    <property type="match status" value="1"/>
</dbReference>
<dbReference type="EMBL" id="FXUV02000065">
    <property type="protein sequence ID" value="SNB82422.1"/>
    <property type="molecule type" value="Genomic_DNA"/>
</dbReference>
<dbReference type="Pfam" id="PF00702">
    <property type="entry name" value="Hydrolase"/>
    <property type="match status" value="1"/>
</dbReference>
<dbReference type="SFLD" id="SFLDG01129">
    <property type="entry name" value="C1.5:_HAD__Beta-PGM__Phosphata"/>
    <property type="match status" value="1"/>
</dbReference>
<dbReference type="SFLD" id="SFLDS00003">
    <property type="entry name" value="Haloacid_Dehalogenase"/>
    <property type="match status" value="1"/>
</dbReference>
<dbReference type="InterPro" id="IPR006439">
    <property type="entry name" value="HAD-SF_hydro_IA"/>
</dbReference>
<evidence type="ECO:0000256" key="7">
    <source>
        <dbReference type="ARBA" id="ARBA00022801"/>
    </source>
</evidence>
<dbReference type="GO" id="GO:0008967">
    <property type="term" value="F:phosphoglycolate phosphatase activity"/>
    <property type="evidence" value="ECO:0007669"/>
    <property type="project" value="UniProtKB-UniRule"/>
</dbReference>
<dbReference type="UniPathway" id="UPA00865">
    <property type="reaction ID" value="UER00834"/>
</dbReference>
<comment type="similarity">
    <text evidence="4 11">Belongs to the HAD-like hydrolase superfamily. CbbY/CbbZ/Gph/YieH family.</text>
</comment>
<feature type="binding site" evidence="11">
    <location>
        <position position="15"/>
    </location>
    <ligand>
        <name>Mg(2+)</name>
        <dbReference type="ChEBI" id="CHEBI:18420"/>
    </ligand>
</feature>
<protein>
    <recommendedName>
        <fullName evidence="5 11">Phosphoglycolate phosphatase</fullName>
        <shortName evidence="11">PGP</shortName>
        <shortName evidence="11">PGPase</shortName>
        <ecNumber evidence="5 11">3.1.3.18</ecNumber>
    </recommendedName>
</protein>
<keyword evidence="8 11" id="KW-0460">Magnesium</keyword>
<dbReference type="NCBIfam" id="NF009695">
    <property type="entry name" value="PRK13222.1-2"/>
    <property type="match status" value="1"/>
</dbReference>
<feature type="binding site" evidence="11">
    <location>
        <position position="17"/>
    </location>
    <ligand>
        <name>Mg(2+)</name>
        <dbReference type="ChEBI" id="CHEBI:18420"/>
    </ligand>
</feature>
<feature type="active site" description="Nucleophile" evidence="11">
    <location>
        <position position="15"/>
    </location>
</feature>
<dbReference type="AlphaFoldDB" id="A0A238HFH9"/>
<comment type="pathway">
    <text evidence="3 11">Organic acid metabolism; glycolate biosynthesis; glycolate from 2-phosphoglycolate: step 1/1.</text>
</comment>
<keyword evidence="7 11" id="KW-0378">Hydrolase</keyword>
<keyword evidence="6 11" id="KW-0479">Metal-binding</keyword>
<keyword evidence="9 11" id="KW-0119">Carbohydrate metabolism</keyword>
<dbReference type="HAMAP" id="MF_00495">
    <property type="entry name" value="GPH_hydrolase_bact"/>
    <property type="match status" value="1"/>
</dbReference>
<comment type="function">
    <text evidence="10 11">Specifically catalyzes the dephosphorylation of 2-phosphoglycolate. Is involved in the dissimilation of the intracellular 2-phosphoglycolate formed during the DNA repair of 3'-phosphoglycolate ends, a major class of DNA lesions induced by oxidative stress.</text>
</comment>
<dbReference type="GO" id="GO:0005829">
    <property type="term" value="C:cytosol"/>
    <property type="evidence" value="ECO:0007669"/>
    <property type="project" value="TreeGrafter"/>
</dbReference>
<organism evidence="12">
    <name type="scientific">Kingella negevensis</name>
    <dbReference type="NCBI Taxonomy" id="1522312"/>
    <lineage>
        <taxon>Bacteria</taxon>
        <taxon>Pseudomonadati</taxon>
        <taxon>Pseudomonadota</taxon>
        <taxon>Betaproteobacteria</taxon>
        <taxon>Neisseriales</taxon>
        <taxon>Neisseriaceae</taxon>
        <taxon>Kingella</taxon>
    </lineage>
</organism>
<dbReference type="GO" id="GO:0005975">
    <property type="term" value="P:carbohydrate metabolic process"/>
    <property type="evidence" value="ECO:0007669"/>
    <property type="project" value="InterPro"/>
</dbReference>
<evidence type="ECO:0000256" key="4">
    <source>
        <dbReference type="ARBA" id="ARBA00006171"/>
    </source>
</evidence>
<evidence type="ECO:0000256" key="2">
    <source>
        <dbReference type="ARBA" id="ARBA00001946"/>
    </source>
</evidence>
<evidence type="ECO:0000256" key="8">
    <source>
        <dbReference type="ARBA" id="ARBA00022842"/>
    </source>
</evidence>
<evidence type="ECO:0000256" key="11">
    <source>
        <dbReference type="HAMAP-Rule" id="MF_00495"/>
    </source>
</evidence>
<dbReference type="SUPFAM" id="SSF56784">
    <property type="entry name" value="HAD-like"/>
    <property type="match status" value="1"/>
</dbReference>
<dbReference type="FunFam" id="3.40.50.1000:FF:000022">
    <property type="entry name" value="Phosphoglycolate phosphatase"/>
    <property type="match status" value="1"/>
</dbReference>
<evidence type="ECO:0000256" key="3">
    <source>
        <dbReference type="ARBA" id="ARBA00004818"/>
    </source>
</evidence>
<dbReference type="Gene3D" id="3.40.50.1000">
    <property type="entry name" value="HAD superfamily/HAD-like"/>
    <property type="match status" value="1"/>
</dbReference>
<dbReference type="NCBIfam" id="TIGR01509">
    <property type="entry name" value="HAD-SF-IA-v3"/>
    <property type="match status" value="1"/>
</dbReference>
<evidence type="ECO:0000256" key="6">
    <source>
        <dbReference type="ARBA" id="ARBA00022723"/>
    </source>
</evidence>
<dbReference type="InterPro" id="IPR023214">
    <property type="entry name" value="HAD_sf"/>
</dbReference>
<dbReference type="Gene3D" id="1.10.150.240">
    <property type="entry name" value="Putative phosphatase, domain 2"/>
    <property type="match status" value="1"/>
</dbReference>
<dbReference type="GO" id="GO:0046295">
    <property type="term" value="P:glycolate biosynthetic process"/>
    <property type="evidence" value="ECO:0007669"/>
    <property type="project" value="UniProtKB-UniRule"/>
</dbReference>
<comment type="cofactor">
    <cofactor evidence="2 11">
        <name>Mg(2+)</name>
        <dbReference type="ChEBI" id="CHEBI:18420"/>
    </cofactor>
</comment>
<dbReference type="InterPro" id="IPR050155">
    <property type="entry name" value="HAD-like_hydrolase_sf"/>
</dbReference>
<dbReference type="Proteomes" id="UP000215450">
    <property type="component" value="Unassembled WGS sequence"/>
</dbReference>
<dbReference type="OrthoDB" id="9807630at2"/>
<feature type="binding site" evidence="11">
    <location>
        <position position="178"/>
    </location>
    <ligand>
        <name>Mg(2+)</name>
        <dbReference type="ChEBI" id="CHEBI:18420"/>
    </ligand>
</feature>
<proteinExistence type="inferred from homology"/>
<keyword evidence="14" id="KW-1185">Reference proteome</keyword>
<dbReference type="GO" id="GO:0046872">
    <property type="term" value="F:metal ion binding"/>
    <property type="evidence" value="ECO:0007669"/>
    <property type="project" value="UniProtKB-KW"/>
</dbReference>
<reference evidence="12" key="1">
    <citation type="submission" date="2017-05" db="EMBL/GenBank/DDBJ databases">
        <authorList>
            <person name="Song R."/>
            <person name="Chenine A.L."/>
            <person name="Ruprecht R.M."/>
        </authorList>
    </citation>
    <scope>NUCLEOTIDE SEQUENCE</scope>
    <source>
        <strain evidence="12">Kingella_eburonensis</strain>
    </source>
</reference>
<evidence type="ECO:0000256" key="5">
    <source>
        <dbReference type="ARBA" id="ARBA00013078"/>
    </source>
</evidence>
<dbReference type="NCBIfam" id="TIGR01449">
    <property type="entry name" value="PGP_bact"/>
    <property type="match status" value="1"/>
</dbReference>
<comment type="catalytic activity">
    <reaction evidence="1 11">
        <text>2-phosphoglycolate + H2O = glycolate + phosphate</text>
        <dbReference type="Rhea" id="RHEA:14369"/>
        <dbReference type="ChEBI" id="CHEBI:15377"/>
        <dbReference type="ChEBI" id="CHEBI:29805"/>
        <dbReference type="ChEBI" id="CHEBI:43474"/>
        <dbReference type="ChEBI" id="CHEBI:58033"/>
        <dbReference type="EC" id="3.1.3.18"/>
    </reaction>
</comment>
<dbReference type="PANTHER" id="PTHR43434:SF1">
    <property type="entry name" value="PHOSPHOGLYCOLATE PHOSPHATASE"/>
    <property type="match status" value="1"/>
</dbReference>
<evidence type="ECO:0000313" key="14">
    <source>
        <dbReference type="Proteomes" id="UP000215450"/>
    </source>
</evidence>
<gene>
    <name evidence="12" type="primary">gph_2</name>
    <name evidence="13" type="ORF">KEBURONENSIS_00520</name>
    <name evidence="12" type="ORF">KEBURONENSIS_00941</name>
</gene>
<accession>A0A238HFH9</accession>
<reference evidence="13 14" key="2">
    <citation type="submission" date="2017-06" db="EMBL/GenBank/DDBJ databases">
        <authorList>
            <person name="Kim H.J."/>
            <person name="Triplett B.A."/>
        </authorList>
    </citation>
    <scope>NUCLEOTIDE SEQUENCE [LARGE SCALE GENOMIC DNA]</scope>
    <source>
        <strain evidence="13">Kingella_eburonensis</strain>
    </source>
</reference>
<dbReference type="PRINTS" id="PR00413">
    <property type="entry name" value="HADHALOGNASE"/>
</dbReference>
<dbReference type="GeneID" id="83625436"/>
<evidence type="ECO:0000313" key="12">
    <source>
        <dbReference type="EMBL" id="SMQ11936.1"/>
    </source>
</evidence>